<dbReference type="PIRSF" id="PIRSF038971">
    <property type="entry name" value="PhnM"/>
    <property type="match status" value="1"/>
</dbReference>
<dbReference type="InParanoid" id="D6TBN3"/>
<keyword evidence="2" id="KW-0378">Hydrolase</keyword>
<dbReference type="GO" id="GO:0016810">
    <property type="term" value="F:hydrolase activity, acting on carbon-nitrogen (but not peptide) bonds"/>
    <property type="evidence" value="ECO:0007669"/>
    <property type="project" value="InterPro"/>
</dbReference>
<evidence type="ECO:0000313" key="2">
    <source>
        <dbReference type="EMBL" id="EFH89815.1"/>
    </source>
</evidence>
<dbReference type="OrthoDB" id="9776488at2"/>
<dbReference type="PANTHER" id="PTHR43135">
    <property type="entry name" value="ALPHA-D-RIBOSE 1-METHYLPHOSPHONATE 5-TRIPHOSPHATE DIPHOSPHATASE"/>
    <property type="match status" value="1"/>
</dbReference>
<reference evidence="2 3" key="1">
    <citation type="journal article" date="2011" name="Stand. Genomic Sci.">
        <title>Non-contiguous finished genome sequence and contextual data of the filamentous soil bacterium Ktedonobacter racemifer type strain (SOSP1-21).</title>
        <authorList>
            <person name="Chang Y.J."/>
            <person name="Land M."/>
            <person name="Hauser L."/>
            <person name="Chertkov O."/>
            <person name="Del Rio T.G."/>
            <person name="Nolan M."/>
            <person name="Copeland A."/>
            <person name="Tice H."/>
            <person name="Cheng J.F."/>
            <person name="Lucas S."/>
            <person name="Han C."/>
            <person name="Goodwin L."/>
            <person name="Pitluck S."/>
            <person name="Ivanova N."/>
            <person name="Ovchinikova G."/>
            <person name="Pati A."/>
            <person name="Chen A."/>
            <person name="Palaniappan K."/>
            <person name="Mavromatis K."/>
            <person name="Liolios K."/>
            <person name="Brettin T."/>
            <person name="Fiebig A."/>
            <person name="Rohde M."/>
            <person name="Abt B."/>
            <person name="Goker M."/>
            <person name="Detter J.C."/>
            <person name="Woyke T."/>
            <person name="Bristow J."/>
            <person name="Eisen J.A."/>
            <person name="Markowitz V."/>
            <person name="Hugenholtz P."/>
            <person name="Kyrpides N.C."/>
            <person name="Klenk H.P."/>
            <person name="Lapidus A."/>
        </authorList>
    </citation>
    <scope>NUCLEOTIDE SEQUENCE [LARGE SCALE GENOMIC DNA]</scope>
    <source>
        <strain evidence="3">DSM 44963</strain>
    </source>
</reference>
<dbReference type="SUPFAM" id="SSF51556">
    <property type="entry name" value="Metallo-dependent hydrolases"/>
    <property type="match status" value="1"/>
</dbReference>
<dbReference type="InterPro" id="IPR051781">
    <property type="entry name" value="Metallo-dep_Hydrolase"/>
</dbReference>
<dbReference type="AlphaFoldDB" id="D6TBN3"/>
<keyword evidence="3" id="KW-1185">Reference proteome</keyword>
<dbReference type="InterPro" id="IPR006680">
    <property type="entry name" value="Amidohydro-rel"/>
</dbReference>
<dbReference type="eggNOG" id="COG3454">
    <property type="taxonomic scope" value="Bacteria"/>
</dbReference>
<dbReference type="InterPro" id="IPR012696">
    <property type="entry name" value="PhnM"/>
</dbReference>
<dbReference type="NCBIfam" id="NF011987">
    <property type="entry name" value="PRK15446.2-3"/>
    <property type="match status" value="1"/>
</dbReference>
<dbReference type="Pfam" id="PF01979">
    <property type="entry name" value="Amidohydro_1"/>
    <property type="match status" value="1"/>
</dbReference>
<dbReference type="EMBL" id="ADVG01000001">
    <property type="protein sequence ID" value="EFH89815.1"/>
    <property type="molecule type" value="Genomic_DNA"/>
</dbReference>
<dbReference type="RefSeq" id="WP_007906693.1">
    <property type="nucleotide sequence ID" value="NZ_ADVG01000001.1"/>
</dbReference>
<organism evidence="2 3">
    <name type="scientific">Ktedonobacter racemifer DSM 44963</name>
    <dbReference type="NCBI Taxonomy" id="485913"/>
    <lineage>
        <taxon>Bacteria</taxon>
        <taxon>Bacillati</taxon>
        <taxon>Chloroflexota</taxon>
        <taxon>Ktedonobacteria</taxon>
        <taxon>Ktedonobacterales</taxon>
        <taxon>Ktedonobacteraceae</taxon>
        <taxon>Ktedonobacter</taxon>
    </lineage>
</organism>
<dbReference type="Proteomes" id="UP000004508">
    <property type="component" value="Unassembled WGS sequence"/>
</dbReference>
<dbReference type="NCBIfam" id="NF011984">
    <property type="entry name" value="PRK15446.1-5"/>
    <property type="match status" value="1"/>
</dbReference>
<comment type="caution">
    <text evidence="2">The sequence shown here is derived from an EMBL/GenBank/DDBJ whole genome shotgun (WGS) entry which is preliminary data.</text>
</comment>
<proteinExistence type="predicted"/>
<evidence type="ECO:0000313" key="3">
    <source>
        <dbReference type="Proteomes" id="UP000004508"/>
    </source>
</evidence>
<accession>D6TBN3</accession>
<dbReference type="STRING" id="485913.Krac_11388"/>
<protein>
    <submittedName>
        <fullName evidence="2">Amidohydrolase</fullName>
    </submittedName>
</protein>
<evidence type="ECO:0000259" key="1">
    <source>
        <dbReference type="Pfam" id="PF01979"/>
    </source>
</evidence>
<dbReference type="InterPro" id="IPR011059">
    <property type="entry name" value="Metal-dep_hydrolase_composite"/>
</dbReference>
<dbReference type="SUPFAM" id="SSF51338">
    <property type="entry name" value="Composite domain of metallo-dependent hydrolases"/>
    <property type="match status" value="1"/>
</dbReference>
<dbReference type="PANTHER" id="PTHR43135:SF3">
    <property type="entry name" value="ALPHA-D-RIBOSE 1-METHYLPHOSPHONATE 5-TRIPHOSPHATE DIPHOSPHATASE"/>
    <property type="match status" value="1"/>
</dbReference>
<sequence>MDKNITVITGGTIVLPDQAVAGSLLIQDGCIEAIVPAEQTDLVQSAHKTIDAHGMYVVPGIIDTHSDAIEKEIEPRPGSCFPMETAFYELEKKLVGHGITTIYHGLSMSGGVGPRSDEVVEQALQTFYRLAQERCLMRHRLHLRYEMLNFPAIEIAHKHIRDGSIHLLSLMDHSPGQGQYRTPGSYAGYVSKTHGLQEEAARAKAEEMMELHKLIDWQAVKHLAQSAVQAGIPVASHDDDTHEKVDQMLDSGVSVCEFPMNLKTAFYASERGLQVSVGAPNVVRGSSHGKNMSALDAINADAAHIICSDYYPAAMLVSVFRLVRDGMDMAKAFRMVTLNPARALKIDRDLGSIELGKFADLVVVEEYNGYPLVRKTLVQGEIVYQSDYVQL</sequence>
<dbReference type="GO" id="GO:0019700">
    <property type="term" value="P:organic phosphonate catabolic process"/>
    <property type="evidence" value="ECO:0007669"/>
    <property type="project" value="InterPro"/>
</dbReference>
<name>D6TBN3_KTERA</name>
<dbReference type="InterPro" id="IPR032466">
    <property type="entry name" value="Metal_Hydrolase"/>
</dbReference>
<dbReference type="NCBIfam" id="NF011990">
    <property type="entry name" value="PRK15446.2-6"/>
    <property type="match status" value="1"/>
</dbReference>
<gene>
    <name evidence="2" type="ORF">Krac_11388</name>
</gene>
<feature type="domain" description="Amidohydrolase-related" evidence="1">
    <location>
        <begin position="289"/>
        <end position="383"/>
    </location>
</feature>
<dbReference type="Gene3D" id="2.30.40.10">
    <property type="entry name" value="Urease, subunit C, domain 1"/>
    <property type="match status" value="2"/>
</dbReference>